<reference evidence="1 2" key="1">
    <citation type="submission" date="2016-06" db="EMBL/GenBank/DDBJ databases">
        <title>Genome sequence of Oerskovia enterophila DSM 43852.</title>
        <authorList>
            <person name="Poehlein A."/>
            <person name="Jag V."/>
            <person name="Bengelsdorf F.R."/>
            <person name="Daniel R."/>
            <person name="Duerre P."/>
        </authorList>
    </citation>
    <scope>NUCLEOTIDE SEQUENCE [LARGE SCALE GENOMIC DNA]</scope>
    <source>
        <strain evidence="1 2">DSM 43852</strain>
    </source>
</reference>
<sequence length="99" mass="10915">MNLQGHSEFFVESNRTLDDVIVEANRVLLLFAERSPIVTRAWAEADGPHDVRIRILTVSSSYAEVEGKFDALAHEVVVALQERLAGTRVSRGATELVPA</sequence>
<evidence type="ECO:0000313" key="1">
    <source>
        <dbReference type="EMBL" id="OCI32807.1"/>
    </source>
</evidence>
<dbReference type="RefSeq" id="WP_068623972.1">
    <property type="nucleotide sequence ID" value="NZ_MAQA01000003.1"/>
</dbReference>
<protein>
    <submittedName>
        <fullName evidence="1">Uncharacterized protein</fullName>
    </submittedName>
</protein>
<dbReference type="EMBL" id="MAQA01000003">
    <property type="protein sequence ID" value="OCI32807.1"/>
    <property type="molecule type" value="Genomic_DNA"/>
</dbReference>
<keyword evidence="2" id="KW-1185">Reference proteome</keyword>
<gene>
    <name evidence="1" type="ORF">OERS_03990</name>
</gene>
<organism evidence="1 2">
    <name type="scientific">Oerskovia enterophila</name>
    <dbReference type="NCBI Taxonomy" id="43678"/>
    <lineage>
        <taxon>Bacteria</taxon>
        <taxon>Bacillati</taxon>
        <taxon>Actinomycetota</taxon>
        <taxon>Actinomycetes</taxon>
        <taxon>Micrococcales</taxon>
        <taxon>Cellulomonadaceae</taxon>
        <taxon>Oerskovia</taxon>
    </lineage>
</organism>
<dbReference type="Proteomes" id="UP000093412">
    <property type="component" value="Unassembled WGS sequence"/>
</dbReference>
<evidence type="ECO:0000313" key="2">
    <source>
        <dbReference type="Proteomes" id="UP000093412"/>
    </source>
</evidence>
<comment type="caution">
    <text evidence="1">The sequence shown here is derived from an EMBL/GenBank/DDBJ whole genome shotgun (WGS) entry which is preliminary data.</text>
</comment>
<accession>A0ABX2Y886</accession>
<proteinExistence type="predicted"/>
<name>A0ABX2Y886_9CELL</name>